<dbReference type="PANTHER" id="PTHR32182:SF22">
    <property type="entry name" value="ATP-DEPENDENT ENDONUCLEASE, OLD FAMILY-RELATED"/>
    <property type="match status" value="1"/>
</dbReference>
<dbReference type="Proteomes" id="UP000662747">
    <property type="component" value="Chromosome"/>
</dbReference>
<name>A0ABX7NQY4_9BACT</name>
<evidence type="ECO:0000313" key="3">
    <source>
        <dbReference type="Proteomes" id="UP000662747"/>
    </source>
</evidence>
<gene>
    <name evidence="2" type="ORF">JY651_39795</name>
</gene>
<evidence type="ECO:0000313" key="2">
    <source>
        <dbReference type="EMBL" id="QSQ21272.1"/>
    </source>
</evidence>
<keyword evidence="2" id="KW-0067">ATP-binding</keyword>
<dbReference type="InterPro" id="IPR027417">
    <property type="entry name" value="P-loop_NTPase"/>
</dbReference>
<protein>
    <submittedName>
        <fullName evidence="2">ATP-binding protein</fullName>
    </submittedName>
</protein>
<evidence type="ECO:0000259" key="1">
    <source>
        <dbReference type="Pfam" id="PF13304"/>
    </source>
</evidence>
<dbReference type="Pfam" id="PF13304">
    <property type="entry name" value="AAA_21"/>
    <property type="match status" value="1"/>
</dbReference>
<reference evidence="2 3" key="1">
    <citation type="submission" date="2021-02" db="EMBL/GenBank/DDBJ databases">
        <title>De Novo genome assembly of isolated myxobacteria.</title>
        <authorList>
            <person name="Stevens D.C."/>
        </authorList>
    </citation>
    <scope>NUCLEOTIDE SEQUENCE [LARGE SCALE GENOMIC DNA]</scope>
    <source>
        <strain evidence="3">SCPEA02</strain>
    </source>
</reference>
<dbReference type="GO" id="GO:0005524">
    <property type="term" value="F:ATP binding"/>
    <property type="evidence" value="ECO:0007669"/>
    <property type="project" value="UniProtKB-KW"/>
</dbReference>
<keyword evidence="3" id="KW-1185">Reference proteome</keyword>
<proteinExistence type="predicted"/>
<dbReference type="EMBL" id="CP071090">
    <property type="protein sequence ID" value="QSQ21272.1"/>
    <property type="molecule type" value="Genomic_DNA"/>
</dbReference>
<feature type="domain" description="ATPase AAA-type core" evidence="1">
    <location>
        <begin position="25"/>
        <end position="340"/>
    </location>
</feature>
<dbReference type="RefSeq" id="WP_206722850.1">
    <property type="nucleotide sequence ID" value="NZ_CP071090.1"/>
</dbReference>
<organism evidence="2 3">
    <name type="scientific">Pyxidicoccus parkwayensis</name>
    <dbReference type="NCBI Taxonomy" id="2813578"/>
    <lineage>
        <taxon>Bacteria</taxon>
        <taxon>Pseudomonadati</taxon>
        <taxon>Myxococcota</taxon>
        <taxon>Myxococcia</taxon>
        <taxon>Myxococcales</taxon>
        <taxon>Cystobacterineae</taxon>
        <taxon>Myxococcaceae</taxon>
        <taxon>Pyxidicoccus</taxon>
    </lineage>
</organism>
<sequence>MLLKTLTYQDKTSGWTLQNLELDRFNLLVGASGVGKTRILQAIREIRATAYLRNQETRGLVGTGSDVAIRFAIKFEHEGQTYAWEFESEPRNSDPSAEPSQHYLTPVRTIVTRERLTGSDSGVLIDRDSERFLFLGHELPLLRRSETALALLDEPRIQQVRRALIYQLLDDRRTDIVERYSEASLQAALNKLESLEQLRALTLSRVETKAFLLQERFPAQFERIKELFIEIFPSVEDVSVTKTSFGSLPSSADVLIHLDFELKERGVPARFRSEDLSSGMHRTLTHLIELWLAPVGAVVLIDEFENSLGVNCMGPLTEFIQSRASELQFIITSHHPYIINKIPKSHWKVVRRKGSVVTVTPASEIKALQGASAQDDFTRLLNSPEFEEGLA</sequence>
<accession>A0ABX7NQY4</accession>
<dbReference type="SUPFAM" id="SSF52540">
    <property type="entry name" value="P-loop containing nucleoside triphosphate hydrolases"/>
    <property type="match status" value="1"/>
</dbReference>
<dbReference type="Gene3D" id="3.40.50.300">
    <property type="entry name" value="P-loop containing nucleotide triphosphate hydrolases"/>
    <property type="match status" value="1"/>
</dbReference>
<keyword evidence="2" id="KW-0547">Nucleotide-binding</keyword>
<dbReference type="PANTHER" id="PTHR32182">
    <property type="entry name" value="DNA REPLICATION AND REPAIR PROTEIN RECF"/>
    <property type="match status" value="1"/>
</dbReference>
<dbReference type="InterPro" id="IPR003959">
    <property type="entry name" value="ATPase_AAA_core"/>
</dbReference>